<dbReference type="FunFam" id="3.40.50.300:FF:000285">
    <property type="entry name" value="Sporulation initiation inhibitor Soj"/>
    <property type="match status" value="1"/>
</dbReference>
<dbReference type="Proteomes" id="UP000261905">
    <property type="component" value="Unassembled WGS sequence"/>
</dbReference>
<protein>
    <recommendedName>
        <fullName evidence="4">Sporulation initiation inhibitor protein Soj</fullName>
    </recommendedName>
</protein>
<dbReference type="PANTHER" id="PTHR13696:SF52">
    <property type="entry name" value="PARA FAMILY PROTEIN CT_582"/>
    <property type="match status" value="1"/>
</dbReference>
<dbReference type="PIRSF" id="PIRSF009320">
    <property type="entry name" value="Nuc_binding_HP_1000"/>
    <property type="match status" value="1"/>
</dbReference>
<evidence type="ECO:0000259" key="5">
    <source>
        <dbReference type="Pfam" id="PF13614"/>
    </source>
</evidence>
<dbReference type="InterPro" id="IPR025669">
    <property type="entry name" value="AAA_dom"/>
</dbReference>
<comment type="catalytic activity">
    <reaction evidence="2">
        <text>ATP + H2O = ADP + phosphate + H(+)</text>
        <dbReference type="Rhea" id="RHEA:13065"/>
        <dbReference type="ChEBI" id="CHEBI:15377"/>
        <dbReference type="ChEBI" id="CHEBI:15378"/>
        <dbReference type="ChEBI" id="CHEBI:30616"/>
        <dbReference type="ChEBI" id="CHEBI:43474"/>
        <dbReference type="ChEBI" id="CHEBI:456216"/>
    </reaction>
</comment>
<dbReference type="PRINTS" id="PR00091">
    <property type="entry name" value="NITROGNASEII"/>
</dbReference>
<dbReference type="CDD" id="cd02042">
    <property type="entry name" value="ParAB_family"/>
    <property type="match status" value="1"/>
</dbReference>
<reference evidence="6 7" key="1">
    <citation type="submission" date="2018-08" db="EMBL/GenBank/DDBJ databases">
        <title>Paenibacillus sp. M4BSY-1, whole genome shotgun sequence.</title>
        <authorList>
            <person name="Tuo L."/>
        </authorList>
    </citation>
    <scope>NUCLEOTIDE SEQUENCE [LARGE SCALE GENOMIC DNA]</scope>
    <source>
        <strain evidence="6 7">M4BSY-1</strain>
    </source>
</reference>
<dbReference type="PANTHER" id="PTHR13696">
    <property type="entry name" value="P-LOOP CONTAINING NUCLEOSIDE TRIPHOSPHATE HYDROLASE"/>
    <property type="match status" value="1"/>
</dbReference>
<dbReference type="Pfam" id="PF13614">
    <property type="entry name" value="AAA_31"/>
    <property type="match status" value="1"/>
</dbReference>
<organism evidence="6 7">
    <name type="scientific">Paenibacillus paeoniae</name>
    <dbReference type="NCBI Taxonomy" id="2292705"/>
    <lineage>
        <taxon>Bacteria</taxon>
        <taxon>Bacillati</taxon>
        <taxon>Bacillota</taxon>
        <taxon>Bacilli</taxon>
        <taxon>Bacillales</taxon>
        <taxon>Paenibacillaceae</taxon>
        <taxon>Paenibacillus</taxon>
    </lineage>
</organism>
<evidence type="ECO:0000256" key="3">
    <source>
        <dbReference type="ARBA" id="ARBA00062323"/>
    </source>
</evidence>
<proteinExistence type="inferred from homology"/>
<evidence type="ECO:0000256" key="1">
    <source>
        <dbReference type="ARBA" id="ARBA00006976"/>
    </source>
</evidence>
<dbReference type="OrthoDB" id="9815116at2"/>
<comment type="similarity">
    <text evidence="1">Belongs to the ParA family.</text>
</comment>
<evidence type="ECO:0000256" key="4">
    <source>
        <dbReference type="ARBA" id="ARBA00071824"/>
    </source>
</evidence>
<evidence type="ECO:0000313" key="7">
    <source>
        <dbReference type="Proteomes" id="UP000261905"/>
    </source>
</evidence>
<feature type="domain" description="AAA" evidence="5">
    <location>
        <begin position="2"/>
        <end position="178"/>
    </location>
</feature>
<gene>
    <name evidence="6" type="ORF">DX130_20255</name>
</gene>
<dbReference type="RefSeq" id="WP_116048451.1">
    <property type="nucleotide sequence ID" value="NZ_QUBQ01000004.1"/>
</dbReference>
<comment type="subunit">
    <text evidence="3">Dimerizes in the presence of ATP but not ADP; ATP-binding is required for double-stranded (ds)DNA-binding. Interacts with DnaA.</text>
</comment>
<sequence length="257" mass="28054">MSKIIAIANQKGGVGKTTTSVNLAACLASLGKRVLLVDIDPQGNTTSGLGINKADVPNCIYDILINDVHPKDAMVETSVPGLTVIPATIQLAGAEIELVPTISRELRLKKSLHLVKHEFDYVLIDCPPSLGILTINSLTAADSVLIPIQCEYYALEGLSQLLNTVRLVQKHLNTTLQIEGVLLTMLDARTNLGIQVIEEVKKYFQQKVYQTIIPRNVRLSEAPSHGQAIITYDPKSKGAEVYLELAKEVIMYEQAAR</sequence>
<dbReference type="AlphaFoldDB" id="A0A371P7V3"/>
<evidence type="ECO:0000256" key="2">
    <source>
        <dbReference type="ARBA" id="ARBA00049360"/>
    </source>
</evidence>
<accession>A0A371P7V3</accession>
<dbReference type="InterPro" id="IPR027417">
    <property type="entry name" value="P-loop_NTPase"/>
</dbReference>
<dbReference type="Gene3D" id="3.40.50.300">
    <property type="entry name" value="P-loop containing nucleotide triphosphate hydrolases"/>
    <property type="match status" value="1"/>
</dbReference>
<comment type="caution">
    <text evidence="6">The sequence shown here is derived from an EMBL/GenBank/DDBJ whole genome shotgun (WGS) entry which is preliminary data.</text>
</comment>
<dbReference type="InterPro" id="IPR050678">
    <property type="entry name" value="DNA_Partitioning_ATPase"/>
</dbReference>
<dbReference type="SUPFAM" id="SSF52540">
    <property type="entry name" value="P-loop containing nucleoside triphosphate hydrolases"/>
    <property type="match status" value="1"/>
</dbReference>
<name>A0A371P7V3_9BACL</name>
<keyword evidence="7" id="KW-1185">Reference proteome</keyword>
<evidence type="ECO:0000313" key="6">
    <source>
        <dbReference type="EMBL" id="REK72027.1"/>
    </source>
</evidence>
<dbReference type="EMBL" id="QUBQ01000004">
    <property type="protein sequence ID" value="REK72027.1"/>
    <property type="molecule type" value="Genomic_DNA"/>
</dbReference>